<dbReference type="PANTHER" id="PTHR43205">
    <property type="entry name" value="PROSTAGLANDIN REDUCTASE"/>
    <property type="match status" value="1"/>
</dbReference>
<gene>
    <name evidence="36" type="ORF">PHAECO_LOCUS5404</name>
</gene>
<dbReference type="SUPFAM" id="SSF51735">
    <property type="entry name" value="NAD(P)-binding Rossmann-fold domains"/>
    <property type="match status" value="1"/>
</dbReference>
<keyword evidence="9" id="KW-0597">Phosphoprotein</keyword>
<reference evidence="36" key="2">
    <citation type="submission" date="2022-10" db="EMBL/GenBank/DDBJ databases">
        <authorList>
            <consortium name="ENA_rothamsted_submissions"/>
            <consortium name="culmorum"/>
            <person name="King R."/>
        </authorList>
    </citation>
    <scope>NUCLEOTIDE SEQUENCE</scope>
</reference>
<evidence type="ECO:0000256" key="7">
    <source>
        <dbReference type="ARBA" id="ARBA00022490"/>
    </source>
</evidence>
<evidence type="ECO:0000256" key="15">
    <source>
        <dbReference type="ARBA" id="ARBA00023278"/>
    </source>
</evidence>
<keyword evidence="14" id="KW-0443">Lipid metabolism</keyword>
<sequence>MFTLSRKFISMTNPTYSYRNVSSKVFIFQNQFDGFPKETDVKLVKEDLPALKDGEFLTEAVYLSVDPYMRAYAPRVKTGKTFMGSQVAKIIESKNSKFPEGKHVVGEFGWRTHTISTGKQLPNGFPGAWLIPDIGKLPLSLALGVLGMPGNTAYFGFTELCQPKPDETVIVTGAAGAVGSLVGQIAKIKGCKVIGVAGSEEKGKWLVDELGFDSFINYKTDNIRKKIRECAPNGIDCYFDNVGGEISSTIMLYMNTFGRIAVCGAISGYNDKQPPKATIVQYPMTFNQLRMEGFIVHRWIDRWFEGIDQNRKWIDEGKLKYRETVTEGFENMFHAFTDMLRGGNVGKA</sequence>
<evidence type="ECO:0000256" key="12">
    <source>
        <dbReference type="ARBA" id="ARBA00022990"/>
    </source>
</evidence>
<dbReference type="EMBL" id="OU896722">
    <property type="protein sequence ID" value="CAH1154447.1"/>
    <property type="molecule type" value="Genomic_DNA"/>
</dbReference>
<comment type="catalytic activity">
    <reaction evidence="30">
        <text>6-trans-leukotriene B4 + NADP(+) = 12-oxo-(5S)-hydroxy-(6E,8E,10E,14Z)-eicosatetraenoate + NADPH + H(+)</text>
        <dbReference type="Rhea" id="RHEA:51204"/>
        <dbReference type="ChEBI" id="CHEBI:15378"/>
        <dbReference type="ChEBI" id="CHEBI:57783"/>
        <dbReference type="ChEBI" id="CHEBI:58349"/>
        <dbReference type="ChEBI" id="CHEBI:90723"/>
        <dbReference type="ChEBI" id="CHEBI:133974"/>
    </reaction>
    <physiologicalReaction direction="left-to-right" evidence="30">
        <dbReference type="Rhea" id="RHEA:51205"/>
    </physiologicalReaction>
</comment>
<reference evidence="36" key="1">
    <citation type="submission" date="2022-01" db="EMBL/GenBank/DDBJ databases">
        <authorList>
            <person name="King R."/>
        </authorList>
    </citation>
    <scope>NUCLEOTIDE SEQUENCE</scope>
</reference>
<keyword evidence="7" id="KW-0963">Cytoplasm</keyword>
<dbReference type="InterPro" id="IPR011032">
    <property type="entry name" value="GroES-like_sf"/>
</dbReference>
<keyword evidence="11" id="KW-0521">NADP</keyword>
<dbReference type="Pfam" id="PF16884">
    <property type="entry name" value="ADH_N_2"/>
    <property type="match status" value="1"/>
</dbReference>
<feature type="domain" description="Enoyl reductase (ER)" evidence="35">
    <location>
        <begin position="38"/>
        <end position="348"/>
    </location>
</feature>
<dbReference type="GO" id="GO:0006693">
    <property type="term" value="P:prostaglandin metabolic process"/>
    <property type="evidence" value="ECO:0007669"/>
    <property type="project" value="UniProtKB-KW"/>
</dbReference>
<comment type="catalytic activity">
    <reaction evidence="28">
        <text>4-hydroxynonanal + NADP(+) = (E)-4-hydroxynon-2-enal + NADPH + H(+)</text>
        <dbReference type="Rhea" id="RHEA:64736"/>
        <dbReference type="ChEBI" id="CHEBI:15378"/>
        <dbReference type="ChEBI" id="CHEBI:57783"/>
        <dbReference type="ChEBI" id="CHEBI:58349"/>
        <dbReference type="ChEBI" id="CHEBI:58968"/>
        <dbReference type="ChEBI" id="CHEBI:156112"/>
    </reaction>
    <physiologicalReaction direction="right-to-left" evidence="28">
        <dbReference type="Rhea" id="RHEA:64738"/>
    </physiologicalReaction>
</comment>
<comment type="catalytic activity">
    <reaction evidence="34">
        <text>hexanal + NADP(+) = (E)-hex-2-enal + NADPH + H(+)</text>
        <dbReference type="Rhea" id="RHEA:50776"/>
        <dbReference type="ChEBI" id="CHEBI:15378"/>
        <dbReference type="ChEBI" id="CHEBI:28913"/>
        <dbReference type="ChEBI" id="CHEBI:57783"/>
        <dbReference type="ChEBI" id="CHEBI:58349"/>
        <dbReference type="ChEBI" id="CHEBI:88528"/>
    </reaction>
    <physiologicalReaction direction="right-to-left" evidence="34">
        <dbReference type="Rhea" id="RHEA:50778"/>
    </physiologicalReaction>
</comment>
<organism evidence="36 37">
    <name type="scientific">Phaedon cochleariae</name>
    <name type="common">Mustard beetle</name>
    <dbReference type="NCBI Taxonomy" id="80249"/>
    <lineage>
        <taxon>Eukaryota</taxon>
        <taxon>Metazoa</taxon>
        <taxon>Ecdysozoa</taxon>
        <taxon>Arthropoda</taxon>
        <taxon>Hexapoda</taxon>
        <taxon>Insecta</taxon>
        <taxon>Pterygota</taxon>
        <taxon>Neoptera</taxon>
        <taxon>Endopterygota</taxon>
        <taxon>Coleoptera</taxon>
        <taxon>Polyphaga</taxon>
        <taxon>Cucujiformia</taxon>
        <taxon>Chrysomeloidea</taxon>
        <taxon>Chrysomelidae</taxon>
        <taxon>Chrysomelinae</taxon>
        <taxon>Chrysomelini</taxon>
        <taxon>Phaedon</taxon>
    </lineage>
</organism>
<comment type="catalytic activity">
    <reaction evidence="23">
        <text>leukotriene B4 + NADP(+) = 12-oxo-leukotriene B4 + NADPH + H(+)</text>
        <dbReference type="Rhea" id="RHEA:50608"/>
        <dbReference type="ChEBI" id="CHEBI:15378"/>
        <dbReference type="ChEBI" id="CHEBI:57461"/>
        <dbReference type="ChEBI" id="CHEBI:57783"/>
        <dbReference type="ChEBI" id="CHEBI:58349"/>
        <dbReference type="ChEBI" id="CHEBI:133309"/>
    </reaction>
    <physiologicalReaction direction="left-to-right" evidence="23">
        <dbReference type="Rhea" id="RHEA:50609"/>
    </physiologicalReaction>
</comment>
<evidence type="ECO:0000256" key="21">
    <source>
        <dbReference type="ARBA" id="ARBA00047617"/>
    </source>
</evidence>
<dbReference type="Gene3D" id="3.40.50.720">
    <property type="entry name" value="NAD(P)-binding Rossmann-like Domain"/>
    <property type="match status" value="1"/>
</dbReference>
<evidence type="ECO:0000256" key="29">
    <source>
        <dbReference type="ARBA" id="ARBA00048591"/>
    </source>
</evidence>
<evidence type="ECO:0000313" key="37">
    <source>
        <dbReference type="Proteomes" id="UP001153737"/>
    </source>
</evidence>
<evidence type="ECO:0000256" key="8">
    <source>
        <dbReference type="ARBA" id="ARBA00022501"/>
    </source>
</evidence>
<dbReference type="PANTHER" id="PTHR43205:SF7">
    <property type="entry name" value="PROSTAGLANDIN REDUCTASE 1"/>
    <property type="match status" value="1"/>
</dbReference>
<evidence type="ECO:0000256" key="6">
    <source>
        <dbReference type="ARBA" id="ARBA00020651"/>
    </source>
</evidence>
<evidence type="ECO:0000256" key="18">
    <source>
        <dbReference type="ARBA" id="ARBA00032297"/>
    </source>
</evidence>
<name>A0A9P0DM53_PHACE</name>
<evidence type="ECO:0000256" key="31">
    <source>
        <dbReference type="ARBA" id="ARBA00049068"/>
    </source>
</evidence>
<comment type="similarity">
    <text evidence="2">Belongs to the NADP-dependent oxidoreductase L4BD family.</text>
</comment>
<evidence type="ECO:0000256" key="28">
    <source>
        <dbReference type="ARBA" id="ARBA00048387"/>
    </source>
</evidence>
<comment type="catalytic activity">
    <reaction evidence="25">
        <text>dodecanal + NADP(+) = (2E)-dodecenal + NADPH + H(+)</text>
        <dbReference type="Rhea" id="RHEA:50784"/>
        <dbReference type="ChEBI" id="CHEBI:15378"/>
        <dbReference type="ChEBI" id="CHEBI:27836"/>
        <dbReference type="ChEBI" id="CHEBI:57783"/>
        <dbReference type="ChEBI" id="CHEBI:58349"/>
        <dbReference type="ChEBI" id="CHEBI:133741"/>
    </reaction>
    <physiologicalReaction direction="right-to-left" evidence="25">
        <dbReference type="Rhea" id="RHEA:50786"/>
    </physiologicalReaction>
</comment>
<proteinExistence type="inferred from homology"/>
<evidence type="ECO:0000256" key="26">
    <source>
        <dbReference type="ARBA" id="ARBA00048066"/>
    </source>
</evidence>
<keyword evidence="8" id="KW-0644">Prostaglandin metabolism</keyword>
<evidence type="ECO:0000256" key="30">
    <source>
        <dbReference type="ARBA" id="ARBA00048953"/>
    </source>
</evidence>
<dbReference type="Pfam" id="PF00107">
    <property type="entry name" value="ADH_zinc_N"/>
    <property type="match status" value="1"/>
</dbReference>
<dbReference type="Proteomes" id="UP001153737">
    <property type="component" value="Chromosome 16"/>
</dbReference>
<dbReference type="GO" id="GO:0032440">
    <property type="term" value="F:2-alkenal reductase [NAD(P)H] activity"/>
    <property type="evidence" value="ECO:0007669"/>
    <property type="project" value="UniProtKB-EC"/>
</dbReference>
<keyword evidence="12" id="KW-0007">Acetylation</keyword>
<evidence type="ECO:0000256" key="23">
    <source>
        <dbReference type="ARBA" id="ARBA00047871"/>
    </source>
</evidence>
<comment type="catalytic activity">
    <reaction evidence="20">
        <text>octanal + NADP(+) = (2E)-octenal + NADPH + H(+)</text>
        <dbReference type="Rhea" id="RHEA:50780"/>
        <dbReference type="ChEBI" id="CHEBI:15378"/>
        <dbReference type="ChEBI" id="CHEBI:17935"/>
        <dbReference type="ChEBI" id="CHEBI:57783"/>
        <dbReference type="ChEBI" id="CHEBI:58349"/>
        <dbReference type="ChEBI" id="CHEBI:61748"/>
    </reaction>
    <physiologicalReaction direction="right-to-left" evidence="20">
        <dbReference type="Rhea" id="RHEA:50782"/>
    </physiologicalReaction>
</comment>
<comment type="catalytic activity">
    <reaction evidence="24">
        <text>13,14-dihydro-15-oxo-prostaglandin F1alpha + NADP(+) = 15-oxoprostaglandin F1alpha + NADPH + H(+)</text>
        <dbReference type="Rhea" id="RHEA:50592"/>
        <dbReference type="ChEBI" id="CHEBI:15378"/>
        <dbReference type="ChEBI" id="CHEBI:57783"/>
        <dbReference type="ChEBI" id="CHEBI:58349"/>
        <dbReference type="ChEBI" id="CHEBI:79072"/>
        <dbReference type="ChEBI" id="CHEBI:133411"/>
    </reaction>
    <physiologicalReaction direction="right-to-left" evidence="24">
        <dbReference type="Rhea" id="RHEA:50594"/>
    </physiologicalReaction>
</comment>
<evidence type="ECO:0000256" key="13">
    <source>
        <dbReference type="ARBA" id="ARBA00023002"/>
    </source>
</evidence>
<keyword evidence="37" id="KW-1185">Reference proteome</keyword>
<evidence type="ECO:0000256" key="9">
    <source>
        <dbReference type="ARBA" id="ARBA00022553"/>
    </source>
</evidence>
<evidence type="ECO:0000256" key="14">
    <source>
        <dbReference type="ARBA" id="ARBA00023098"/>
    </source>
</evidence>
<evidence type="ECO:0000259" key="35">
    <source>
        <dbReference type="SMART" id="SM00829"/>
    </source>
</evidence>
<comment type="catalytic activity">
    <reaction evidence="22">
        <text>pentan-2-one + NADP(+) = (E)-pent-3-en-2-one + NADPH + H(+)</text>
        <dbReference type="Rhea" id="RHEA:50788"/>
        <dbReference type="ChEBI" id="CHEBI:15378"/>
        <dbReference type="ChEBI" id="CHEBI:16472"/>
        <dbReference type="ChEBI" id="CHEBI:57783"/>
        <dbReference type="ChEBI" id="CHEBI:58349"/>
        <dbReference type="ChEBI" id="CHEBI:145276"/>
    </reaction>
    <physiologicalReaction direction="right-to-left" evidence="22">
        <dbReference type="Rhea" id="RHEA:50790"/>
    </physiologicalReaction>
</comment>
<protein>
    <recommendedName>
        <fullName evidence="6">Prostaglandin reductase 1</fullName>
        <ecNumber evidence="4">1.3.1.48</ecNumber>
        <ecNumber evidence="5">1.3.1.74</ecNumber>
    </recommendedName>
    <alternativeName>
        <fullName evidence="19">15-oxoprostaglandin 13-reductase</fullName>
    </alternativeName>
    <alternativeName>
        <fullName evidence="17">Dithiolethione-inducible gene 1 protein</fullName>
    </alternativeName>
    <alternativeName>
        <fullName evidence="16">Leukotriene B4 12-hydroxydehydrogenase</fullName>
    </alternativeName>
    <alternativeName>
        <fullName evidence="18">NAD(P)H-dependent alkenal/one oxidoreductase</fullName>
    </alternativeName>
</protein>
<evidence type="ECO:0000256" key="24">
    <source>
        <dbReference type="ARBA" id="ARBA00047878"/>
    </source>
</evidence>
<accession>A0A9P0DM53</accession>
<evidence type="ECO:0000256" key="16">
    <source>
        <dbReference type="ARBA" id="ARBA00031851"/>
    </source>
</evidence>
<dbReference type="InterPro" id="IPR045010">
    <property type="entry name" value="MDR_fam"/>
</dbReference>
<comment type="catalytic activity">
    <reaction evidence="21">
        <text>decanal + NADP(+) = (2E)-decenal + NADPH + H(+)</text>
        <dbReference type="Rhea" id="RHEA:50612"/>
        <dbReference type="ChEBI" id="CHEBI:15378"/>
        <dbReference type="ChEBI" id="CHEBI:31457"/>
        <dbReference type="ChEBI" id="CHEBI:57783"/>
        <dbReference type="ChEBI" id="CHEBI:58349"/>
        <dbReference type="ChEBI" id="CHEBI:133455"/>
    </reaction>
    <physiologicalReaction direction="right-to-left" evidence="21">
        <dbReference type="Rhea" id="RHEA:50614"/>
    </physiologicalReaction>
</comment>
<evidence type="ECO:0000256" key="27">
    <source>
        <dbReference type="ARBA" id="ARBA00048290"/>
    </source>
</evidence>
<dbReference type="GO" id="GO:0005737">
    <property type="term" value="C:cytoplasm"/>
    <property type="evidence" value="ECO:0007669"/>
    <property type="project" value="UniProtKB-SubCell"/>
</dbReference>
<dbReference type="Gene3D" id="3.90.180.10">
    <property type="entry name" value="Medium-chain alcohol dehydrogenases, catalytic domain"/>
    <property type="match status" value="1"/>
</dbReference>
<comment type="catalytic activity">
    <reaction evidence="27">
        <text>13,14-dihydro-15-oxo-PGF2alpha + NADP(+) = 15-oxoprostaglandin F2alpha + NADPH + H(+)</text>
        <dbReference type="Rhea" id="RHEA:50588"/>
        <dbReference type="ChEBI" id="CHEBI:15378"/>
        <dbReference type="ChEBI" id="CHEBI:57783"/>
        <dbReference type="ChEBI" id="CHEBI:58349"/>
        <dbReference type="ChEBI" id="CHEBI:133374"/>
        <dbReference type="ChEBI" id="CHEBI:133409"/>
    </reaction>
    <physiologicalReaction direction="right-to-left" evidence="27">
        <dbReference type="Rhea" id="RHEA:50590"/>
    </physiologicalReaction>
</comment>
<evidence type="ECO:0000256" key="11">
    <source>
        <dbReference type="ARBA" id="ARBA00022857"/>
    </source>
</evidence>
<evidence type="ECO:0000256" key="10">
    <source>
        <dbReference type="ARBA" id="ARBA00022832"/>
    </source>
</evidence>
<evidence type="ECO:0000256" key="1">
    <source>
        <dbReference type="ARBA" id="ARBA00004496"/>
    </source>
</evidence>
<dbReference type="EC" id="1.3.1.74" evidence="5"/>
<comment type="subcellular location">
    <subcellularLocation>
        <location evidence="1">Cytoplasm</location>
    </subcellularLocation>
</comment>
<comment type="catalytic activity">
    <reaction evidence="32">
        <text>13,14-dihydro-15-oxo-prostaglandin E1 + NADP(+) = 15-oxoprostaglandin E1 + NADPH + H(+)</text>
        <dbReference type="Rhea" id="RHEA:50584"/>
        <dbReference type="ChEBI" id="CHEBI:15378"/>
        <dbReference type="ChEBI" id="CHEBI:57401"/>
        <dbReference type="ChEBI" id="CHEBI:57783"/>
        <dbReference type="ChEBI" id="CHEBI:58349"/>
        <dbReference type="ChEBI" id="CHEBI:133408"/>
    </reaction>
    <physiologicalReaction direction="right-to-left" evidence="32">
        <dbReference type="Rhea" id="RHEA:50586"/>
    </physiologicalReaction>
</comment>
<evidence type="ECO:0000256" key="17">
    <source>
        <dbReference type="ARBA" id="ARBA00032255"/>
    </source>
</evidence>
<keyword evidence="13" id="KW-0560">Oxidoreductase</keyword>
<evidence type="ECO:0000313" key="36">
    <source>
        <dbReference type="EMBL" id="CAH1154447.1"/>
    </source>
</evidence>
<dbReference type="EC" id="1.3.1.48" evidence="4"/>
<dbReference type="SUPFAM" id="SSF50129">
    <property type="entry name" value="GroES-like"/>
    <property type="match status" value="2"/>
</dbReference>
<dbReference type="SMART" id="SM00829">
    <property type="entry name" value="PKS_ER"/>
    <property type="match status" value="1"/>
</dbReference>
<dbReference type="InterPro" id="IPR020843">
    <property type="entry name" value="ER"/>
</dbReference>
<keyword evidence="15" id="KW-0379">Hydroxylation</keyword>
<evidence type="ECO:0000256" key="20">
    <source>
        <dbReference type="ARBA" id="ARBA00047461"/>
    </source>
</evidence>
<evidence type="ECO:0000256" key="4">
    <source>
        <dbReference type="ARBA" id="ARBA00011981"/>
    </source>
</evidence>
<evidence type="ECO:0000256" key="32">
    <source>
        <dbReference type="ARBA" id="ARBA00049070"/>
    </source>
</evidence>
<comment type="catalytic activity">
    <reaction evidence="33">
        <text>an n-alkanal + NADP(+) = an alk-2-enal + NADPH + H(+)</text>
        <dbReference type="Rhea" id="RHEA:13737"/>
        <dbReference type="ChEBI" id="CHEBI:12834"/>
        <dbReference type="ChEBI" id="CHEBI:13757"/>
        <dbReference type="ChEBI" id="CHEBI:15378"/>
        <dbReference type="ChEBI" id="CHEBI:57783"/>
        <dbReference type="ChEBI" id="CHEBI:58349"/>
        <dbReference type="EC" id="1.3.1.74"/>
    </reaction>
    <physiologicalReaction direction="right-to-left" evidence="33">
        <dbReference type="Rhea" id="RHEA:13739"/>
    </physiologicalReaction>
</comment>
<dbReference type="FunFam" id="3.40.50.720:FF:000121">
    <property type="entry name" value="Prostaglandin reductase 2"/>
    <property type="match status" value="1"/>
</dbReference>
<dbReference type="InterPro" id="IPR041694">
    <property type="entry name" value="ADH_N_2"/>
</dbReference>
<evidence type="ECO:0000256" key="22">
    <source>
        <dbReference type="ARBA" id="ARBA00047742"/>
    </source>
</evidence>
<dbReference type="GO" id="GO:0047522">
    <property type="term" value="F:15-oxoprostaglandin 13-reductase [NAD(P)+] activity"/>
    <property type="evidence" value="ECO:0007669"/>
    <property type="project" value="UniProtKB-EC"/>
</dbReference>
<dbReference type="CDD" id="cd08294">
    <property type="entry name" value="leukotriene_B4_DH_like"/>
    <property type="match status" value="1"/>
</dbReference>
<evidence type="ECO:0000256" key="2">
    <source>
        <dbReference type="ARBA" id="ARBA00010460"/>
    </source>
</evidence>
<dbReference type="OrthoDB" id="809632at2759"/>
<comment type="catalytic activity">
    <reaction evidence="29">
        <text>20-hydroxy-leukotriene B4 + NADP(+) = 12-oxo-20-hydroxy-leukotriene B4 + NADPH + H(+)</text>
        <dbReference type="Rhea" id="RHEA:51208"/>
        <dbReference type="ChEBI" id="CHEBI:15378"/>
        <dbReference type="ChEBI" id="CHEBI:57460"/>
        <dbReference type="ChEBI" id="CHEBI:57783"/>
        <dbReference type="ChEBI" id="CHEBI:58349"/>
        <dbReference type="ChEBI" id="CHEBI:133346"/>
    </reaction>
    <physiologicalReaction direction="left-to-right" evidence="29">
        <dbReference type="Rhea" id="RHEA:51209"/>
    </physiologicalReaction>
</comment>
<evidence type="ECO:0000256" key="25">
    <source>
        <dbReference type="ARBA" id="ARBA00047903"/>
    </source>
</evidence>
<evidence type="ECO:0000256" key="19">
    <source>
        <dbReference type="ARBA" id="ARBA00033119"/>
    </source>
</evidence>
<dbReference type="InterPro" id="IPR014190">
    <property type="entry name" value="PTGR1"/>
</dbReference>
<feature type="non-terminal residue" evidence="36">
    <location>
        <position position="1"/>
    </location>
</feature>
<comment type="catalytic activity">
    <reaction evidence="31">
        <text>(5S,12S)-dihydroxy-(6E,10E,12E,14Z)-eicosatetraenoate + NADP(+) = 12-oxo-(5S)-hydroxy-(6E,8E,10E,14Z)-eicosatetraenoate + NADPH + H(+)</text>
        <dbReference type="Rhea" id="RHEA:51212"/>
        <dbReference type="ChEBI" id="CHEBI:15378"/>
        <dbReference type="ChEBI" id="CHEBI:57783"/>
        <dbReference type="ChEBI" id="CHEBI:58349"/>
        <dbReference type="ChEBI" id="CHEBI:133974"/>
        <dbReference type="ChEBI" id="CHEBI:133975"/>
    </reaction>
    <physiologicalReaction direction="left-to-right" evidence="31">
        <dbReference type="Rhea" id="RHEA:51213"/>
    </physiologicalReaction>
</comment>
<dbReference type="AlphaFoldDB" id="A0A9P0DM53"/>
<comment type="catalytic activity">
    <reaction evidence="26">
        <text>nonan-2-one + NADP(+) = (3E)-nonen-2-one + NADPH + H(+)</text>
        <dbReference type="Rhea" id="RHEA:50616"/>
        <dbReference type="ChEBI" id="CHEBI:15378"/>
        <dbReference type="ChEBI" id="CHEBI:57783"/>
        <dbReference type="ChEBI" id="CHEBI:58349"/>
        <dbReference type="ChEBI" id="CHEBI:77927"/>
        <dbReference type="ChEBI" id="CHEBI:133457"/>
    </reaction>
    <physiologicalReaction direction="right-to-left" evidence="26">
        <dbReference type="Rhea" id="RHEA:50618"/>
    </physiologicalReaction>
</comment>
<dbReference type="InterPro" id="IPR036291">
    <property type="entry name" value="NAD(P)-bd_dom_sf"/>
</dbReference>
<evidence type="ECO:0000256" key="3">
    <source>
        <dbReference type="ARBA" id="ARBA00011852"/>
    </source>
</evidence>
<dbReference type="InterPro" id="IPR013149">
    <property type="entry name" value="ADH-like_C"/>
</dbReference>
<comment type="subunit">
    <text evidence="3">Monomer or homodimer.</text>
</comment>
<evidence type="ECO:0000256" key="33">
    <source>
        <dbReference type="ARBA" id="ARBA00049179"/>
    </source>
</evidence>
<evidence type="ECO:0000256" key="34">
    <source>
        <dbReference type="ARBA" id="ARBA00049368"/>
    </source>
</evidence>
<evidence type="ECO:0000256" key="5">
    <source>
        <dbReference type="ARBA" id="ARBA00012410"/>
    </source>
</evidence>
<keyword evidence="10" id="KW-0276">Fatty acid metabolism</keyword>